<name>A0A2N9FJT6_FAGSY</name>
<proteinExistence type="predicted"/>
<accession>A0A2N9FJT6</accession>
<evidence type="ECO:0000313" key="1">
    <source>
        <dbReference type="EMBL" id="SPC87438.1"/>
    </source>
</evidence>
<reference evidence="1" key="1">
    <citation type="submission" date="2018-02" db="EMBL/GenBank/DDBJ databases">
        <authorList>
            <person name="Cohen D.B."/>
            <person name="Kent A.D."/>
        </authorList>
    </citation>
    <scope>NUCLEOTIDE SEQUENCE</scope>
</reference>
<sequence length="133" mass="14757">MHAKVLPPKLRSGNEPRSLCCRAVKYATDFIEIQTCSDHQQLVPMQAKWQPPCSQAVKINFHGVSFKGLDYGGLGVLIQDSAGCVLSACCERMNLYGDPLRLSMEALLRALTFGREMGHQQFGVELAVIYLGW</sequence>
<dbReference type="InterPro" id="IPR053151">
    <property type="entry name" value="RNase_H-like"/>
</dbReference>
<protein>
    <recommendedName>
        <fullName evidence="2">RNase H type-1 domain-containing protein</fullName>
    </recommendedName>
</protein>
<dbReference type="AlphaFoldDB" id="A0A2N9FJT6"/>
<dbReference type="EMBL" id="OIVN01000922">
    <property type="protein sequence ID" value="SPC87438.1"/>
    <property type="molecule type" value="Genomic_DNA"/>
</dbReference>
<dbReference type="PANTHER" id="PTHR47723:SF19">
    <property type="entry name" value="POLYNUCLEOTIDYL TRANSFERASE, RIBONUCLEASE H-LIKE SUPERFAMILY PROTEIN"/>
    <property type="match status" value="1"/>
</dbReference>
<organism evidence="1">
    <name type="scientific">Fagus sylvatica</name>
    <name type="common">Beechnut</name>
    <dbReference type="NCBI Taxonomy" id="28930"/>
    <lineage>
        <taxon>Eukaryota</taxon>
        <taxon>Viridiplantae</taxon>
        <taxon>Streptophyta</taxon>
        <taxon>Embryophyta</taxon>
        <taxon>Tracheophyta</taxon>
        <taxon>Spermatophyta</taxon>
        <taxon>Magnoliopsida</taxon>
        <taxon>eudicotyledons</taxon>
        <taxon>Gunneridae</taxon>
        <taxon>Pentapetalae</taxon>
        <taxon>rosids</taxon>
        <taxon>fabids</taxon>
        <taxon>Fagales</taxon>
        <taxon>Fagaceae</taxon>
        <taxon>Fagus</taxon>
    </lineage>
</organism>
<evidence type="ECO:0008006" key="2">
    <source>
        <dbReference type="Google" id="ProtNLM"/>
    </source>
</evidence>
<gene>
    <name evidence="1" type="ORF">FSB_LOCUS15320</name>
</gene>
<dbReference type="PANTHER" id="PTHR47723">
    <property type="entry name" value="OS05G0353850 PROTEIN"/>
    <property type="match status" value="1"/>
</dbReference>